<protein>
    <submittedName>
        <fullName evidence="3">Iroquois homeobox 6</fullName>
    </submittedName>
</protein>
<feature type="region of interest" description="Disordered" evidence="2">
    <location>
        <begin position="139"/>
        <end position="196"/>
    </location>
</feature>
<dbReference type="PANTHER" id="PTHR11211:SF11">
    <property type="entry name" value="IROQUOIS-CLASS HOMEODOMAIN PROTEIN IRX-6"/>
    <property type="match status" value="1"/>
</dbReference>
<dbReference type="GO" id="GO:0005634">
    <property type="term" value="C:nucleus"/>
    <property type="evidence" value="ECO:0007669"/>
    <property type="project" value="UniProtKB-SubCell"/>
</dbReference>
<evidence type="ECO:0000313" key="3">
    <source>
        <dbReference type="Ensembl" id="ENSEASP00005026847.1"/>
    </source>
</evidence>
<accession>A0A8C4MJ84</accession>
<dbReference type="PANTHER" id="PTHR11211">
    <property type="entry name" value="IROQUOIS-CLASS HOMEODOMAIN PROTEIN IRX"/>
    <property type="match status" value="1"/>
</dbReference>
<dbReference type="GO" id="GO:0048468">
    <property type="term" value="P:cell development"/>
    <property type="evidence" value="ECO:0007669"/>
    <property type="project" value="TreeGrafter"/>
</dbReference>
<dbReference type="Ensembl" id="ENSEAST00005029147.1">
    <property type="protein sequence ID" value="ENSEASP00005026847.1"/>
    <property type="gene ID" value="ENSEASG00005018300.1"/>
</dbReference>
<evidence type="ECO:0000256" key="2">
    <source>
        <dbReference type="SAM" id="MobiDB-lite"/>
    </source>
</evidence>
<feature type="compositionally biased region" description="Low complexity" evidence="2">
    <location>
        <begin position="155"/>
        <end position="180"/>
    </location>
</feature>
<evidence type="ECO:0000256" key="1">
    <source>
        <dbReference type="ARBA" id="ARBA00004123"/>
    </source>
</evidence>
<dbReference type="GO" id="GO:0000978">
    <property type="term" value="F:RNA polymerase II cis-regulatory region sequence-specific DNA binding"/>
    <property type="evidence" value="ECO:0007669"/>
    <property type="project" value="TreeGrafter"/>
</dbReference>
<proteinExistence type="predicted"/>
<comment type="subcellular location">
    <subcellularLocation>
        <location evidence="1">Nucleus</location>
    </subcellularLocation>
</comment>
<dbReference type="GO" id="GO:0000981">
    <property type="term" value="F:DNA-binding transcription factor activity, RNA polymerase II-specific"/>
    <property type="evidence" value="ECO:0007669"/>
    <property type="project" value="TreeGrafter"/>
</dbReference>
<dbReference type="AlphaFoldDB" id="A0A8C4MJ84"/>
<sequence>MSFPHFGHPYGNASQFLVSASSSATCCESAPRSVPDVASGSTPAAALCCASYDSRLLGSARPELGAALGIYGAPYAAAAAAQSYPGYLPYSPEPPALYGALYEFKEAAGNFTPGLAQPGAYYPYEPTLGQYQYDRRTSLPGHRLSPACSPRTLMAPGAGRTPPGRPLARSRPGSTSTARTPTPPRARRSCWPSSPR</sequence>
<gene>
    <name evidence="3" type="primary">IRX6</name>
</gene>
<reference evidence="3" key="1">
    <citation type="submission" date="2023-03" db="UniProtKB">
        <authorList>
            <consortium name="Ensembl"/>
        </authorList>
    </citation>
    <scope>IDENTIFICATION</scope>
</reference>
<dbReference type="GO" id="GO:0030182">
    <property type="term" value="P:neuron differentiation"/>
    <property type="evidence" value="ECO:0007669"/>
    <property type="project" value="TreeGrafter"/>
</dbReference>
<name>A0A8C4MJ84_EQUAS</name>
<organism evidence="3">
    <name type="scientific">Equus asinus asinus</name>
    <dbReference type="NCBI Taxonomy" id="83772"/>
    <lineage>
        <taxon>Eukaryota</taxon>
        <taxon>Metazoa</taxon>
        <taxon>Chordata</taxon>
        <taxon>Craniata</taxon>
        <taxon>Vertebrata</taxon>
        <taxon>Euteleostomi</taxon>
        <taxon>Mammalia</taxon>
        <taxon>Eutheria</taxon>
        <taxon>Laurasiatheria</taxon>
        <taxon>Perissodactyla</taxon>
        <taxon>Equidae</taxon>
        <taxon>Equus</taxon>
    </lineage>
</organism>